<evidence type="ECO:0000313" key="3">
    <source>
        <dbReference type="Proteomes" id="UP000288429"/>
    </source>
</evidence>
<feature type="region of interest" description="Disordered" evidence="1">
    <location>
        <begin position="73"/>
        <end position="93"/>
    </location>
</feature>
<accession>A0A428V1N4</accession>
<dbReference type="Proteomes" id="UP000288429">
    <property type="component" value="Unassembled WGS sequence"/>
</dbReference>
<dbReference type="AlphaFoldDB" id="A0A428V1N4"/>
<organism evidence="2 3">
    <name type="scientific">Fusarium ambrosium</name>
    <dbReference type="NCBI Taxonomy" id="131363"/>
    <lineage>
        <taxon>Eukaryota</taxon>
        <taxon>Fungi</taxon>
        <taxon>Dikarya</taxon>
        <taxon>Ascomycota</taxon>
        <taxon>Pezizomycotina</taxon>
        <taxon>Sordariomycetes</taxon>
        <taxon>Hypocreomycetidae</taxon>
        <taxon>Hypocreales</taxon>
        <taxon>Nectriaceae</taxon>
        <taxon>Fusarium</taxon>
        <taxon>Fusarium solani species complex</taxon>
    </lineage>
</organism>
<protein>
    <submittedName>
        <fullName evidence="2">Uncharacterized protein</fullName>
    </submittedName>
</protein>
<sequence>MDFHLSEDEAFEDQELDELFNGLEATPGFTIADDALIKDEDLVVLFEQLEDDPIHSPKLSALDIHSAGKNLKESISDDSASKDGNLSPDYQHPNHIREINFNESVESLKVPELQSEIEEEEDIILDDEPVSYYVQLTANTLGITTSETTYAGLLLSRIPACSLKQKLLDFLAQPTPPADTSLVPLGEAQFSDTCSILQSQGFSLQHLQVHTEEEMFGKAPHIFVAMDASGRVQRVIFRSFHGQYAFRNDSPRRGAIWDIVYNAACEMAGVEIQKHTFFQFRAIVNQGRTDSTLKAMVGNVTDHNMWKALQRREGDGVLVITIPRLKELFPRLLAKVPSLVADMEDAVSRGYSPLYAITSHFSRLTVATKTKRRAAEAPLTKEPPVKKKLSACQSKHLASDKHRAAIDKGNATKKGMLESKYQAFIGSYTVRRLLSNRAKGPLTPEAAKALPRIDRIIAWHDAGNGKRLSTDLCQFVVFRSEDAPFGLPWDMDGCGPVPSPDPYLNTDHPAIMIGAKARISKEGRVAISTGALGQNDDEE</sequence>
<name>A0A428V1N4_9HYPO</name>
<keyword evidence="3" id="KW-1185">Reference proteome</keyword>
<evidence type="ECO:0000256" key="1">
    <source>
        <dbReference type="SAM" id="MobiDB-lite"/>
    </source>
</evidence>
<gene>
    <name evidence="2" type="ORF">CDV31_000620</name>
</gene>
<dbReference type="EMBL" id="NIZV01000005">
    <property type="protein sequence ID" value="RSM20396.1"/>
    <property type="molecule type" value="Genomic_DNA"/>
</dbReference>
<comment type="caution">
    <text evidence="2">The sequence shown here is derived from an EMBL/GenBank/DDBJ whole genome shotgun (WGS) entry which is preliminary data.</text>
</comment>
<proteinExistence type="predicted"/>
<reference evidence="2 3" key="1">
    <citation type="submission" date="2017-06" db="EMBL/GenBank/DDBJ databases">
        <title>Cmopartive genomic analysis of Ambrosia Fusariam Clade fungi.</title>
        <authorList>
            <person name="Stajich J.E."/>
            <person name="Carrillo J."/>
            <person name="Kijimoto T."/>
            <person name="Eskalen A."/>
            <person name="O'Donnell K."/>
            <person name="Kasson M."/>
        </authorList>
    </citation>
    <scope>NUCLEOTIDE SEQUENCE [LARGE SCALE GENOMIC DNA]</scope>
    <source>
        <strain evidence="2 3">NRRL 20438</strain>
    </source>
</reference>
<evidence type="ECO:0000313" key="2">
    <source>
        <dbReference type="EMBL" id="RSM20396.1"/>
    </source>
</evidence>